<comment type="caution">
    <text evidence="2">The sequence shown here is derived from an EMBL/GenBank/DDBJ whole genome shotgun (WGS) entry which is preliminary data.</text>
</comment>
<gene>
    <name evidence="2" type="ORF">GCM10010531_22280</name>
</gene>
<protein>
    <submittedName>
        <fullName evidence="2">Uncharacterized protein</fullName>
    </submittedName>
</protein>
<sequence>MSEECFALRRTWVDPAPGIDMVQIHVVCTPLGAEPDWEEADTRVLTPSDAAPGLRTAVIEAPRRLDGRTDYSLHHFFFVVQGAQSRTSPVFTEEIVAREISYEEPTGDWTHVGIAWGVSPGLPDLAAPNYTVAALDGLGFGDPAAGAPAEPAPIHEFVRAQPLPHVFRGLVWGPRGFDVRYVVHLVRSGSPRPEDDTEVWDDNGGPGWTLTL</sequence>
<keyword evidence="3" id="KW-1185">Reference proteome</keyword>
<dbReference type="Proteomes" id="UP001499924">
    <property type="component" value="Unassembled WGS sequence"/>
</dbReference>
<evidence type="ECO:0000313" key="2">
    <source>
        <dbReference type="EMBL" id="GAA3168819.1"/>
    </source>
</evidence>
<dbReference type="EMBL" id="BAAAVV010000004">
    <property type="protein sequence ID" value="GAA3168819.1"/>
    <property type="molecule type" value="Genomic_DNA"/>
</dbReference>
<name>A0ABP6P6G0_9ACTN</name>
<accession>A0ABP6P6G0</accession>
<proteinExistence type="predicted"/>
<reference evidence="3" key="1">
    <citation type="journal article" date="2019" name="Int. J. Syst. Evol. Microbiol.">
        <title>The Global Catalogue of Microorganisms (GCM) 10K type strain sequencing project: providing services to taxonomists for standard genome sequencing and annotation.</title>
        <authorList>
            <consortium name="The Broad Institute Genomics Platform"/>
            <consortium name="The Broad Institute Genome Sequencing Center for Infectious Disease"/>
            <person name="Wu L."/>
            <person name="Ma J."/>
        </authorList>
    </citation>
    <scope>NUCLEOTIDE SEQUENCE [LARGE SCALE GENOMIC DNA]</scope>
    <source>
        <strain evidence="3">JCM 15614</strain>
    </source>
</reference>
<evidence type="ECO:0000256" key="1">
    <source>
        <dbReference type="SAM" id="MobiDB-lite"/>
    </source>
</evidence>
<organism evidence="2 3">
    <name type="scientific">Blastococcus jejuensis</name>
    <dbReference type="NCBI Taxonomy" id="351224"/>
    <lineage>
        <taxon>Bacteria</taxon>
        <taxon>Bacillati</taxon>
        <taxon>Actinomycetota</taxon>
        <taxon>Actinomycetes</taxon>
        <taxon>Geodermatophilales</taxon>
        <taxon>Geodermatophilaceae</taxon>
        <taxon>Blastococcus</taxon>
    </lineage>
</organism>
<evidence type="ECO:0000313" key="3">
    <source>
        <dbReference type="Proteomes" id="UP001499924"/>
    </source>
</evidence>
<feature type="region of interest" description="Disordered" evidence="1">
    <location>
        <begin position="189"/>
        <end position="212"/>
    </location>
</feature>